<dbReference type="Proteomes" id="UP000199666">
    <property type="component" value="Unassembled WGS sequence"/>
</dbReference>
<dbReference type="PANTHER" id="PTHR35889:SF3">
    <property type="entry name" value="F-BOX DOMAIN-CONTAINING PROTEIN"/>
    <property type="match status" value="1"/>
</dbReference>
<evidence type="ECO:0000256" key="1">
    <source>
        <dbReference type="SAM" id="Phobius"/>
    </source>
</evidence>
<dbReference type="SUPFAM" id="SSF52047">
    <property type="entry name" value="RNI-like"/>
    <property type="match status" value="1"/>
</dbReference>
<feature type="domain" description="Cytochrome C Planctomycete-type" evidence="2">
    <location>
        <begin position="201"/>
        <end position="258"/>
    </location>
</feature>
<keyword evidence="1" id="KW-0812">Transmembrane</keyword>
<dbReference type="InterPro" id="IPR019251">
    <property type="entry name" value="DUF2231_TM"/>
</dbReference>
<feature type="transmembrane region" description="Helical" evidence="1">
    <location>
        <begin position="45"/>
        <end position="67"/>
    </location>
</feature>
<dbReference type="RefSeq" id="WP_090994819.1">
    <property type="nucleotide sequence ID" value="NZ_FOPP01000007.1"/>
</dbReference>
<proteinExistence type="predicted"/>
<dbReference type="Pfam" id="PF09990">
    <property type="entry name" value="DUF2231"/>
    <property type="match status" value="1"/>
</dbReference>
<keyword evidence="1" id="KW-0472">Membrane</keyword>
<accession>A0A1I2YM17</accession>
<evidence type="ECO:0000313" key="5">
    <source>
        <dbReference type="Proteomes" id="UP000199666"/>
    </source>
</evidence>
<name>A0A1I2YM17_9SPHI</name>
<dbReference type="AlphaFoldDB" id="A0A1I2YM17"/>
<feature type="transmembrane region" description="Helical" evidence="1">
    <location>
        <begin position="7"/>
        <end position="25"/>
    </location>
</feature>
<gene>
    <name evidence="4" type="ORF">SAMN04489864_107134</name>
</gene>
<feature type="transmembrane region" description="Helical" evidence="1">
    <location>
        <begin position="111"/>
        <end position="129"/>
    </location>
</feature>
<reference evidence="4 5" key="1">
    <citation type="submission" date="2016-10" db="EMBL/GenBank/DDBJ databases">
        <authorList>
            <person name="de Groot N.N."/>
        </authorList>
    </citation>
    <scope>NUCLEOTIDE SEQUENCE [LARGE SCALE GENOMIC DNA]</scope>
    <source>
        <strain evidence="4 5">DSM 18684</strain>
    </source>
</reference>
<dbReference type="InterPro" id="IPR011429">
    <property type="entry name" value="Cyt_c_Planctomycete-type"/>
</dbReference>
<dbReference type="STRING" id="414048.SAMN04489864_107134"/>
<dbReference type="Pfam" id="PF07635">
    <property type="entry name" value="PSCyt1"/>
    <property type="match status" value="1"/>
</dbReference>
<evidence type="ECO:0000313" key="4">
    <source>
        <dbReference type="EMBL" id="SFH25651.1"/>
    </source>
</evidence>
<keyword evidence="5" id="KW-1185">Reference proteome</keyword>
<dbReference type="InterPro" id="IPR026876">
    <property type="entry name" value="Fn3_assoc_repeat"/>
</dbReference>
<dbReference type="Gene3D" id="3.80.10.10">
    <property type="entry name" value="Ribonuclease Inhibitor"/>
    <property type="match status" value="1"/>
</dbReference>
<sequence length="714" mass="79429">MQRLKNSLFNLSILLNCLLVFLLIFEASISIPMWLQVAGRMHPMLLHFPLVLMVLYAVILICFYAKYRGDEDFTSFIDALLLAAALTAALTAVIGLLLSKEAGYDPASLAWHKWSGTAVSILALLWYIFRKALHSKKLLALSVAVIAVGLVTFAGHQGASITHGDDFLTGPLRLEDRLIAIDLADAEVYTHMVKPILQAKCIGCHNNTKAKGGLVMDTEAQLLKGGKSGVLWDLSEPDLGLMLRRVHLPVEDKKHMPPVGKTQLTPLEITILSQWIKKGADFNLRVAKLESKDTLYTIAANLLRPKETESYSFESAAESTIRQLNTANRVVLREAANSPGLVVNFFHSRLFKPEQLRDLLAVKEQIVSLDLAKMPIKDVDLNLVSELENLRMLNLNFTNITGLGLAELKKLKYLKTLALSGTAITARDLQQLKGFAKLKKVFLWSTPVSGTELAQLKQQFKAIHLESGFKGDSIVLKLAEPIIEGEEAVFRGSMPLVIKHYINGVKIRYTTDGSEPDSVHSLLYKGPEVMTGKTFVKAKAYKPGWISSNLVQKNFYTSKYVPDTAVFMMPPEPGYSGKSKMLHDFVTGNTNFRLGNWLAWRFTKMDVLMKFGKPALVQNVTLSGLIDVGSYIMPPKDIEIWGGNDENQLKLLGRVSPEQPTMVKAPFLTAFEVKFSPATVKFMRIKVTPVFSLPSWHPGKGDKAWVFFDEVMVN</sequence>
<protein>
    <submittedName>
        <fullName evidence="4">Uncharacterized membrane protein</fullName>
    </submittedName>
</protein>
<feature type="transmembrane region" description="Helical" evidence="1">
    <location>
        <begin position="79"/>
        <end position="99"/>
    </location>
</feature>
<evidence type="ECO:0000259" key="3">
    <source>
        <dbReference type="Pfam" id="PF09990"/>
    </source>
</evidence>
<dbReference type="Pfam" id="PF13287">
    <property type="entry name" value="Fn3_assoc"/>
    <property type="match status" value="1"/>
</dbReference>
<dbReference type="PANTHER" id="PTHR35889">
    <property type="entry name" value="CYCLOINULO-OLIGOSACCHARIDE FRUCTANOTRANSFERASE-RELATED"/>
    <property type="match status" value="1"/>
</dbReference>
<dbReference type="EMBL" id="FOPP01000007">
    <property type="protein sequence ID" value="SFH25651.1"/>
    <property type="molecule type" value="Genomic_DNA"/>
</dbReference>
<organism evidence="4 5">
    <name type="scientific">Pedobacter insulae</name>
    <dbReference type="NCBI Taxonomy" id="414048"/>
    <lineage>
        <taxon>Bacteria</taxon>
        <taxon>Pseudomonadati</taxon>
        <taxon>Bacteroidota</taxon>
        <taxon>Sphingobacteriia</taxon>
        <taxon>Sphingobacteriales</taxon>
        <taxon>Sphingobacteriaceae</taxon>
        <taxon>Pedobacter</taxon>
    </lineage>
</organism>
<dbReference type="InterPro" id="IPR032675">
    <property type="entry name" value="LRR_dom_sf"/>
</dbReference>
<feature type="transmembrane region" description="Helical" evidence="1">
    <location>
        <begin position="138"/>
        <end position="156"/>
    </location>
</feature>
<keyword evidence="1" id="KW-1133">Transmembrane helix</keyword>
<dbReference type="OrthoDB" id="713772at2"/>
<feature type="domain" description="DUF2231" evidence="3">
    <location>
        <begin position="41"/>
        <end position="161"/>
    </location>
</feature>
<evidence type="ECO:0000259" key="2">
    <source>
        <dbReference type="Pfam" id="PF07635"/>
    </source>
</evidence>